<evidence type="ECO:0000313" key="7">
    <source>
        <dbReference type="EMBL" id="GAA6196986.1"/>
    </source>
</evidence>
<dbReference type="InterPro" id="IPR043428">
    <property type="entry name" value="LivM-like"/>
</dbReference>
<feature type="transmembrane region" description="Helical" evidence="6">
    <location>
        <begin position="302"/>
        <end position="323"/>
    </location>
</feature>
<feature type="transmembrane region" description="Helical" evidence="6">
    <location>
        <begin position="93"/>
        <end position="112"/>
    </location>
</feature>
<dbReference type="PANTHER" id="PTHR30482">
    <property type="entry name" value="HIGH-AFFINITY BRANCHED-CHAIN AMINO ACID TRANSPORT SYSTEM PERMEASE"/>
    <property type="match status" value="1"/>
</dbReference>
<dbReference type="CDD" id="cd06581">
    <property type="entry name" value="TM_PBP1_LivM_like"/>
    <property type="match status" value="1"/>
</dbReference>
<protein>
    <submittedName>
        <fullName evidence="7">Branched-chain amino acid ABC transporter permease</fullName>
    </submittedName>
</protein>
<dbReference type="Pfam" id="PF02653">
    <property type="entry name" value="BPD_transp_2"/>
    <property type="match status" value="1"/>
</dbReference>
<dbReference type="RefSeq" id="WP_353400413.1">
    <property type="nucleotide sequence ID" value="NZ_BAABWU010000008.1"/>
</dbReference>
<feature type="transmembrane region" description="Helical" evidence="6">
    <location>
        <begin position="266"/>
        <end position="290"/>
    </location>
</feature>
<dbReference type="EMBL" id="BAABWU010000008">
    <property type="protein sequence ID" value="GAA6196986.1"/>
    <property type="molecule type" value="Genomic_DNA"/>
</dbReference>
<feature type="transmembrane region" description="Helical" evidence="6">
    <location>
        <begin position="66"/>
        <end position="86"/>
    </location>
</feature>
<dbReference type="PANTHER" id="PTHR30482:SF17">
    <property type="entry name" value="ABC TRANSPORTER ATP-BINDING PROTEIN"/>
    <property type="match status" value="1"/>
</dbReference>
<keyword evidence="5 6" id="KW-0472">Membrane</keyword>
<evidence type="ECO:0000256" key="4">
    <source>
        <dbReference type="ARBA" id="ARBA00022989"/>
    </source>
</evidence>
<keyword evidence="2" id="KW-1003">Cell membrane</keyword>
<evidence type="ECO:0000256" key="2">
    <source>
        <dbReference type="ARBA" id="ARBA00022475"/>
    </source>
</evidence>
<evidence type="ECO:0000256" key="6">
    <source>
        <dbReference type="SAM" id="Phobius"/>
    </source>
</evidence>
<reference evidence="7 8" key="1">
    <citation type="submission" date="2024-04" db="EMBL/GenBank/DDBJ databases">
        <title>Draft genome sequence of Pseudophaeobacter arcticus NBRC 116598.</title>
        <authorList>
            <person name="Miyakawa T."/>
            <person name="Kusuya Y."/>
            <person name="Miura T."/>
        </authorList>
    </citation>
    <scope>NUCLEOTIDE SEQUENCE [LARGE SCALE GENOMIC DNA]</scope>
    <source>
        <strain evidence="7 8">SU-CL00105</strain>
    </source>
</reference>
<keyword evidence="8" id="KW-1185">Reference proteome</keyword>
<organism evidence="7 8">
    <name type="scientific">Pseudophaeobacter arcticus</name>
    <dbReference type="NCBI Taxonomy" id="385492"/>
    <lineage>
        <taxon>Bacteria</taxon>
        <taxon>Pseudomonadati</taxon>
        <taxon>Pseudomonadota</taxon>
        <taxon>Alphaproteobacteria</taxon>
        <taxon>Rhodobacterales</taxon>
        <taxon>Paracoccaceae</taxon>
        <taxon>Pseudophaeobacter</taxon>
    </lineage>
</organism>
<feature type="transmembrane region" description="Helical" evidence="6">
    <location>
        <begin position="41"/>
        <end position="60"/>
    </location>
</feature>
<dbReference type="InterPro" id="IPR001851">
    <property type="entry name" value="ABC_transp_permease"/>
</dbReference>
<keyword evidence="3 6" id="KW-0812">Transmembrane</keyword>
<proteinExistence type="predicted"/>
<evidence type="ECO:0000256" key="1">
    <source>
        <dbReference type="ARBA" id="ARBA00004651"/>
    </source>
</evidence>
<sequence length="351" mass="37624">MAYTVTTQTPASRIAAILGVVLIAVLIALPFFAGRSAIQDMFFILTMLVLAQFWNLLAGYSGLVSIGQQALVGMGAYALFGAVILWGVDPVPAILFAGIAALVIAVPTAFFAFRLNGAYFAIGTWVIAEVVRLLVAQWKTLGGGTGTSLPRDATRDMWFVDLIKETLDVRSAAARDILAYWLALVLALATIGCIYWLLRTRRGLALAAVRDNTQAAESVGVDAGRMKWIVFLSSAFGTGLAGGLIYMQKARISPDAAFSVTDWTAYVIFIVVIGGIGTIEGPILGVLVFFALQSLLADFGSWYLMTLGVLAIAIMLVAPRGLWGLVSERTGLHLFPIRRRLSGGSLKLEEK</sequence>
<feature type="transmembrane region" description="Helical" evidence="6">
    <location>
        <begin position="177"/>
        <end position="198"/>
    </location>
</feature>
<keyword evidence="4 6" id="KW-1133">Transmembrane helix</keyword>
<dbReference type="Proteomes" id="UP001441944">
    <property type="component" value="Unassembled WGS sequence"/>
</dbReference>
<gene>
    <name evidence="7" type="ORF">NBRC116598_24300</name>
</gene>
<evidence type="ECO:0000256" key="5">
    <source>
        <dbReference type="ARBA" id="ARBA00023136"/>
    </source>
</evidence>
<feature type="transmembrane region" description="Helical" evidence="6">
    <location>
        <begin position="14"/>
        <end position="34"/>
    </location>
</feature>
<name>A0ABQ0AM89_9RHOB</name>
<comment type="subcellular location">
    <subcellularLocation>
        <location evidence="1">Cell membrane</location>
        <topology evidence="1">Multi-pass membrane protein</topology>
    </subcellularLocation>
</comment>
<accession>A0ABQ0AM89</accession>
<feature type="transmembrane region" description="Helical" evidence="6">
    <location>
        <begin position="228"/>
        <end position="246"/>
    </location>
</feature>
<evidence type="ECO:0000313" key="8">
    <source>
        <dbReference type="Proteomes" id="UP001441944"/>
    </source>
</evidence>
<comment type="caution">
    <text evidence="7">The sequence shown here is derived from an EMBL/GenBank/DDBJ whole genome shotgun (WGS) entry which is preliminary data.</text>
</comment>
<evidence type="ECO:0000256" key="3">
    <source>
        <dbReference type="ARBA" id="ARBA00022692"/>
    </source>
</evidence>